<proteinExistence type="predicted"/>
<comment type="caution">
    <text evidence="1">The sequence shown here is derived from an EMBL/GenBank/DDBJ whole genome shotgun (WGS) entry which is preliminary data.</text>
</comment>
<evidence type="ECO:0000313" key="2">
    <source>
        <dbReference type="Proteomes" id="UP001141806"/>
    </source>
</evidence>
<keyword evidence="2" id="KW-1185">Reference proteome</keyword>
<dbReference type="OrthoDB" id="1107534at2759"/>
<sequence length="104" mass="11991">MVKINFDHPHSSVFDMAMILMLYNMESRYMRPSDRSLIYQNNPTKMKSAVVFWLTFNGAGGEKPWGKNIGAPGTFMKRDDGRKDRVREVVLITSFACEIVKIKE</sequence>
<accession>A0A9Q0KM46</accession>
<dbReference type="AlphaFoldDB" id="A0A9Q0KM46"/>
<dbReference type="Proteomes" id="UP001141806">
    <property type="component" value="Unassembled WGS sequence"/>
</dbReference>
<reference evidence="1" key="1">
    <citation type="journal article" date="2023" name="Plant J.">
        <title>The genome of the king protea, Protea cynaroides.</title>
        <authorList>
            <person name="Chang J."/>
            <person name="Duong T.A."/>
            <person name="Schoeman C."/>
            <person name="Ma X."/>
            <person name="Roodt D."/>
            <person name="Barker N."/>
            <person name="Li Z."/>
            <person name="Van de Peer Y."/>
            <person name="Mizrachi E."/>
        </authorList>
    </citation>
    <scope>NUCLEOTIDE SEQUENCE</scope>
    <source>
        <tissue evidence="1">Young leaves</tissue>
    </source>
</reference>
<dbReference type="EMBL" id="JAMYWD010000004">
    <property type="protein sequence ID" value="KAJ4973132.1"/>
    <property type="molecule type" value="Genomic_DNA"/>
</dbReference>
<gene>
    <name evidence="1" type="ORF">NE237_006306</name>
</gene>
<organism evidence="1 2">
    <name type="scientific">Protea cynaroides</name>
    <dbReference type="NCBI Taxonomy" id="273540"/>
    <lineage>
        <taxon>Eukaryota</taxon>
        <taxon>Viridiplantae</taxon>
        <taxon>Streptophyta</taxon>
        <taxon>Embryophyta</taxon>
        <taxon>Tracheophyta</taxon>
        <taxon>Spermatophyta</taxon>
        <taxon>Magnoliopsida</taxon>
        <taxon>Proteales</taxon>
        <taxon>Proteaceae</taxon>
        <taxon>Protea</taxon>
    </lineage>
</organism>
<protein>
    <submittedName>
        <fullName evidence="1">Uncharacterized protein</fullName>
    </submittedName>
</protein>
<evidence type="ECO:0000313" key="1">
    <source>
        <dbReference type="EMBL" id="KAJ4973132.1"/>
    </source>
</evidence>
<name>A0A9Q0KM46_9MAGN</name>